<accession>A0ABP5D7Z8</accession>
<reference evidence="3" key="1">
    <citation type="journal article" date="2019" name="Int. J. Syst. Evol. Microbiol.">
        <title>The Global Catalogue of Microorganisms (GCM) 10K type strain sequencing project: providing services to taxonomists for standard genome sequencing and annotation.</title>
        <authorList>
            <consortium name="The Broad Institute Genomics Platform"/>
            <consortium name="The Broad Institute Genome Sequencing Center for Infectious Disease"/>
            <person name="Wu L."/>
            <person name="Ma J."/>
        </authorList>
    </citation>
    <scope>NUCLEOTIDE SEQUENCE [LARGE SCALE GENOMIC DNA]</scope>
    <source>
        <strain evidence="3">JCM 14902</strain>
    </source>
</reference>
<evidence type="ECO:0000313" key="3">
    <source>
        <dbReference type="Proteomes" id="UP001500326"/>
    </source>
</evidence>
<gene>
    <name evidence="2" type="ORF">GCM10009777_03280</name>
</gene>
<name>A0ABP5D7Z8_9MICO</name>
<proteinExistence type="predicted"/>
<evidence type="ECO:0000259" key="1">
    <source>
        <dbReference type="SMART" id="SM00901"/>
    </source>
</evidence>
<dbReference type="InterPro" id="IPR014966">
    <property type="entry name" value="FRG-dom"/>
</dbReference>
<organism evidence="2 3">
    <name type="scientific">Microbacterium pumilum</name>
    <dbReference type="NCBI Taxonomy" id="344165"/>
    <lineage>
        <taxon>Bacteria</taxon>
        <taxon>Bacillati</taxon>
        <taxon>Actinomycetota</taxon>
        <taxon>Actinomycetes</taxon>
        <taxon>Micrococcales</taxon>
        <taxon>Microbacteriaceae</taxon>
        <taxon>Microbacterium</taxon>
    </lineage>
</organism>
<sequence>MTDFTETDPPVRVPGFEVVHVDSWRKFARAINSKIGEIHSGDFVFRGQGDSTWQLTASLDRRYPNLSPARRKAVVEMLSKSFLDLADRAELDLRIGKSRRDGAVMLGQHHGLATRMLDWSESRYVAAFFAYAALTSRYVSSLEAEGAPRDHCVSVFALDLQSPVMSKESLTVVRASGTQNERVRRQRGLFTVNRTNFTDIEGYIQSFGDRFADELTRTPLYRFDLPVREVTVALRDLQEMRISHDELFPGLDGVARESMLREWLNTSV</sequence>
<protein>
    <submittedName>
        <fullName evidence="2">FRG domain-containing protein</fullName>
    </submittedName>
</protein>
<dbReference type="EMBL" id="BAAAOH010000001">
    <property type="protein sequence ID" value="GAA1974190.1"/>
    <property type="molecule type" value="Genomic_DNA"/>
</dbReference>
<dbReference type="SMART" id="SM00901">
    <property type="entry name" value="FRG"/>
    <property type="match status" value="1"/>
</dbReference>
<comment type="caution">
    <text evidence="2">The sequence shown here is derived from an EMBL/GenBank/DDBJ whole genome shotgun (WGS) entry which is preliminary data.</text>
</comment>
<feature type="domain" description="FRG" evidence="1">
    <location>
        <begin position="39"/>
        <end position="135"/>
    </location>
</feature>
<keyword evidence="3" id="KW-1185">Reference proteome</keyword>
<evidence type="ECO:0000313" key="2">
    <source>
        <dbReference type="EMBL" id="GAA1974190.1"/>
    </source>
</evidence>
<dbReference type="Pfam" id="PF08867">
    <property type="entry name" value="FRG"/>
    <property type="match status" value="1"/>
</dbReference>
<dbReference type="Proteomes" id="UP001500326">
    <property type="component" value="Unassembled WGS sequence"/>
</dbReference>